<keyword evidence="3" id="KW-1185">Reference proteome</keyword>
<dbReference type="GeneID" id="64599712"/>
<evidence type="ECO:0000313" key="2">
    <source>
        <dbReference type="EMBL" id="KAG1800443.1"/>
    </source>
</evidence>
<comment type="caution">
    <text evidence="2">The sequence shown here is derived from an EMBL/GenBank/DDBJ whole genome shotgun (WGS) entry which is preliminary data.</text>
</comment>
<dbReference type="SUPFAM" id="SSF81383">
    <property type="entry name" value="F-box domain"/>
    <property type="match status" value="1"/>
</dbReference>
<gene>
    <name evidence="2" type="ORF">HD556DRAFT_1439285</name>
</gene>
<reference evidence="2" key="1">
    <citation type="journal article" date="2020" name="New Phytol.">
        <title>Comparative genomics reveals dynamic genome evolution in host specialist ectomycorrhizal fungi.</title>
        <authorList>
            <person name="Lofgren L.A."/>
            <person name="Nguyen N.H."/>
            <person name="Vilgalys R."/>
            <person name="Ruytinx J."/>
            <person name="Liao H.L."/>
            <person name="Branco S."/>
            <person name="Kuo A."/>
            <person name="LaButti K."/>
            <person name="Lipzen A."/>
            <person name="Andreopoulos W."/>
            <person name="Pangilinan J."/>
            <person name="Riley R."/>
            <person name="Hundley H."/>
            <person name="Na H."/>
            <person name="Barry K."/>
            <person name="Grigoriev I.V."/>
            <person name="Stajich J.E."/>
            <person name="Kennedy P.G."/>
        </authorList>
    </citation>
    <scope>NUCLEOTIDE SEQUENCE</scope>
    <source>
        <strain evidence="2">S12</strain>
    </source>
</reference>
<dbReference type="CDD" id="cd09917">
    <property type="entry name" value="F-box_SF"/>
    <property type="match status" value="1"/>
</dbReference>
<dbReference type="InterPro" id="IPR001810">
    <property type="entry name" value="F-box_dom"/>
</dbReference>
<sequence>MTMAVGFLSLPTELICHILILLNPRDIIRCAMTCNIFWLAVRNSVYIQCKLEIYAQSLINTGTATTNSTGVARKTLCSLKKLASLWRSDFHATTTFETVVTTAATWESTLPIQDVKCGLWWSHSLGENKFYIQGCDSNPTLSRTWSIGDVEGFLTTFDPLQDLMVVCSEHDYYVAVTDATQDYHVCWVEFRLASSQHPHPSAECTSLECKHTFDAPGDYRAALSPPVICGDRVFILYYIENTADDCHPEPVSGMFIQVINWRKGYVNRHFLCRLGVCELDLFYLVDEQKLVVIGPEGSIYLYTLQGLNGSPQCRIIYHLPKIFHLSLYNCQVKVHGHPSLHGKAARPGLMPSYVPSLESQIMVLEFLPKAGKAILVIDMAIFSDMALRSDMLVEIPWSDWGPQYASYFPHHESYDISVFGSKMAYALPQDHIPNPGQTLEGLSSEGYFYVHIWDFNKRVIARSECVNDPDSPDLRICKPGRMIDSFGEDIVSNRAYIATVCRTPFPTAGSRMFLEQDQLTVTSARQHEISIQVISPIQTDIGSDLTEQTVWSKTVGLSDADVVL</sequence>
<dbReference type="OrthoDB" id="3256413at2759"/>
<dbReference type="PROSITE" id="PS50181">
    <property type="entry name" value="FBOX"/>
    <property type="match status" value="1"/>
</dbReference>
<feature type="domain" description="F-box" evidence="1">
    <location>
        <begin position="4"/>
        <end position="49"/>
    </location>
</feature>
<name>A0A9P7DQE7_9AGAM</name>
<dbReference type="InterPro" id="IPR036047">
    <property type="entry name" value="F-box-like_dom_sf"/>
</dbReference>
<dbReference type="AlphaFoldDB" id="A0A9P7DQE7"/>
<proteinExistence type="predicted"/>
<dbReference type="EMBL" id="JABBWE010000009">
    <property type="protein sequence ID" value="KAG1800443.1"/>
    <property type="molecule type" value="Genomic_DNA"/>
</dbReference>
<evidence type="ECO:0000259" key="1">
    <source>
        <dbReference type="PROSITE" id="PS50181"/>
    </source>
</evidence>
<protein>
    <recommendedName>
        <fullName evidence="1">F-box domain-containing protein</fullName>
    </recommendedName>
</protein>
<evidence type="ECO:0000313" key="3">
    <source>
        <dbReference type="Proteomes" id="UP000719766"/>
    </source>
</evidence>
<accession>A0A9P7DQE7</accession>
<dbReference type="RefSeq" id="XP_041164429.1">
    <property type="nucleotide sequence ID" value="XM_041305948.1"/>
</dbReference>
<dbReference type="Proteomes" id="UP000719766">
    <property type="component" value="Unassembled WGS sequence"/>
</dbReference>
<organism evidence="2 3">
    <name type="scientific">Suillus plorans</name>
    <dbReference type="NCBI Taxonomy" id="116603"/>
    <lineage>
        <taxon>Eukaryota</taxon>
        <taxon>Fungi</taxon>
        <taxon>Dikarya</taxon>
        <taxon>Basidiomycota</taxon>
        <taxon>Agaricomycotina</taxon>
        <taxon>Agaricomycetes</taxon>
        <taxon>Agaricomycetidae</taxon>
        <taxon>Boletales</taxon>
        <taxon>Suillineae</taxon>
        <taxon>Suillaceae</taxon>
        <taxon>Suillus</taxon>
    </lineage>
</organism>
<dbReference type="Pfam" id="PF12937">
    <property type="entry name" value="F-box-like"/>
    <property type="match status" value="1"/>
</dbReference>
<dbReference type="Gene3D" id="1.20.1280.50">
    <property type="match status" value="1"/>
</dbReference>